<evidence type="ECO:0000313" key="3">
    <source>
        <dbReference type="Proteomes" id="UP000505377"/>
    </source>
</evidence>
<keyword evidence="3" id="KW-1185">Reference proteome</keyword>
<reference evidence="2 3" key="1">
    <citation type="submission" date="2020-05" db="EMBL/GenBank/DDBJ databases">
        <authorList>
            <person name="Mo P."/>
        </authorList>
    </citation>
    <scope>NUCLEOTIDE SEQUENCE [LARGE SCALE GENOMIC DNA]</scope>
    <source>
        <strain evidence="2 3">Gen01</strain>
    </source>
</reference>
<dbReference type="Pfam" id="PF03992">
    <property type="entry name" value="ABM"/>
    <property type="match status" value="1"/>
</dbReference>
<evidence type="ECO:0000313" key="2">
    <source>
        <dbReference type="EMBL" id="QJY47760.1"/>
    </source>
</evidence>
<dbReference type="InterPro" id="IPR011008">
    <property type="entry name" value="Dimeric_a/b-barrel"/>
</dbReference>
<accession>A0A6M6JL09</accession>
<protein>
    <submittedName>
        <fullName evidence="2">Antibiotic biosynthesis monooxygenase</fullName>
    </submittedName>
</protein>
<keyword evidence="2" id="KW-0503">Monooxygenase</keyword>
<dbReference type="SUPFAM" id="SSF54909">
    <property type="entry name" value="Dimeric alpha+beta barrel"/>
    <property type="match status" value="1"/>
</dbReference>
<dbReference type="KEGG" id="pbro:HOP40_19700"/>
<proteinExistence type="predicted"/>
<dbReference type="InterPro" id="IPR007138">
    <property type="entry name" value="ABM_dom"/>
</dbReference>
<dbReference type="GO" id="GO:0004497">
    <property type="term" value="F:monooxygenase activity"/>
    <property type="evidence" value="ECO:0007669"/>
    <property type="project" value="UniProtKB-KW"/>
</dbReference>
<feature type="domain" description="ABM" evidence="1">
    <location>
        <begin position="2"/>
        <end position="90"/>
    </location>
</feature>
<gene>
    <name evidence="2" type="ORF">HOP40_19700</name>
</gene>
<dbReference type="Gene3D" id="3.30.70.100">
    <property type="match status" value="1"/>
</dbReference>
<evidence type="ECO:0000259" key="1">
    <source>
        <dbReference type="PROSITE" id="PS51725"/>
    </source>
</evidence>
<name>A0A6M6JL09_9PSEU</name>
<dbReference type="PROSITE" id="PS51725">
    <property type="entry name" value="ABM"/>
    <property type="match status" value="1"/>
</dbReference>
<dbReference type="EMBL" id="CP053564">
    <property type="protein sequence ID" value="QJY47760.1"/>
    <property type="molecule type" value="Genomic_DNA"/>
</dbReference>
<keyword evidence="2" id="KW-0560">Oxidoreductase</keyword>
<sequence length="99" mass="11283">MMTVVTEVTLKPGCEPEWDAAMRERLSAAHERPGWVGGQLTIPLDAPHKRAVIGTWESRADWEAWHEDDTFAETRTRMDGLQEGRGEMVWYEVVTEGRA</sequence>
<dbReference type="AlphaFoldDB" id="A0A6M6JL09"/>
<organism evidence="2 3">
    <name type="scientific">Pseudonocardia broussonetiae</name>
    <dbReference type="NCBI Taxonomy" id="2736640"/>
    <lineage>
        <taxon>Bacteria</taxon>
        <taxon>Bacillati</taxon>
        <taxon>Actinomycetota</taxon>
        <taxon>Actinomycetes</taxon>
        <taxon>Pseudonocardiales</taxon>
        <taxon>Pseudonocardiaceae</taxon>
        <taxon>Pseudonocardia</taxon>
    </lineage>
</organism>
<dbReference type="Proteomes" id="UP000505377">
    <property type="component" value="Chromosome"/>
</dbReference>